<dbReference type="SUPFAM" id="SSF81383">
    <property type="entry name" value="F-box domain"/>
    <property type="match status" value="1"/>
</dbReference>
<dbReference type="Proteomes" id="UP001295684">
    <property type="component" value="Unassembled WGS sequence"/>
</dbReference>
<reference evidence="2" key="1">
    <citation type="submission" date="2023-07" db="EMBL/GenBank/DDBJ databases">
        <authorList>
            <consortium name="AG Swart"/>
            <person name="Singh M."/>
            <person name="Singh A."/>
            <person name="Seah K."/>
            <person name="Emmerich C."/>
        </authorList>
    </citation>
    <scope>NUCLEOTIDE SEQUENCE</scope>
    <source>
        <strain evidence="2">DP1</strain>
    </source>
</reference>
<evidence type="ECO:0000259" key="1">
    <source>
        <dbReference type="Pfam" id="PF12937"/>
    </source>
</evidence>
<dbReference type="InterPro" id="IPR036047">
    <property type="entry name" value="F-box-like_dom_sf"/>
</dbReference>
<evidence type="ECO:0000313" key="2">
    <source>
        <dbReference type="EMBL" id="CAI2363455.1"/>
    </source>
</evidence>
<dbReference type="AlphaFoldDB" id="A0AAD1U8R6"/>
<proteinExistence type="predicted"/>
<feature type="domain" description="F-box" evidence="1">
    <location>
        <begin position="15"/>
        <end position="52"/>
    </location>
</feature>
<organism evidence="2 3">
    <name type="scientific">Euplotes crassus</name>
    <dbReference type="NCBI Taxonomy" id="5936"/>
    <lineage>
        <taxon>Eukaryota</taxon>
        <taxon>Sar</taxon>
        <taxon>Alveolata</taxon>
        <taxon>Ciliophora</taxon>
        <taxon>Intramacronucleata</taxon>
        <taxon>Spirotrichea</taxon>
        <taxon>Hypotrichia</taxon>
        <taxon>Euplotida</taxon>
        <taxon>Euplotidae</taxon>
        <taxon>Moneuplotes</taxon>
    </lineage>
</organism>
<dbReference type="EMBL" id="CAMPGE010004606">
    <property type="protein sequence ID" value="CAI2363455.1"/>
    <property type="molecule type" value="Genomic_DNA"/>
</dbReference>
<dbReference type="InterPro" id="IPR001810">
    <property type="entry name" value="F-box_dom"/>
</dbReference>
<evidence type="ECO:0000313" key="3">
    <source>
        <dbReference type="Proteomes" id="UP001295684"/>
    </source>
</evidence>
<accession>A0AAD1U8R6</accession>
<dbReference type="InterPro" id="IPR011044">
    <property type="entry name" value="Quino_amine_DH_bsu"/>
</dbReference>
<dbReference type="Gene3D" id="1.20.1280.50">
    <property type="match status" value="1"/>
</dbReference>
<sequence>MENYCPIQKVSPYCLSNVFQYFDAQELCRYAAVSKQFHETSQIDYLWKALSQNECIFIAKRKGKTWKESYFRKVINIDKNMRIGRRDPDTDATVYNYEMAPIREHDALIKQVEIHGHLVISLDMDGYITLSFISYADQEEYKAHKIEEFAQRHVCRFHYDESDRSLLVVENRIDKVGLCLYQLSIDEDTESATVASTVYSGDIDIKLDPNCIVRVFNKFLVLCPDYRIDRSSESSNIIYIADRGTGDLLRSIASDSALDDMDIDTGAEDASIDVWKHFGQDALKLSVGFDRINDVILLPDSLCNIDVFSTQNGKFIVKVCVKEHRTEDPEDRLSNDIGESIFSITVKESFIYVATNLYLYVLDRITYKVLTAMKLQGTPVKVKFFPVSRIEVENIRDNKDELFISKVILGFSDRHSLAWNSFYHTIAQEEAKDEQARVTTTAIHSLKKVSEGVLERGDGAHYPWGLRRPIFNNIQASEHVNSVDINNAIAACAAKDMKVSIIDLESGQKHSIPAGSRVVKSYKEHPSKPGVSEIKISEDKVLLVLGNIMRVYSFDVDI</sequence>
<protein>
    <recommendedName>
        <fullName evidence="1">F-box domain-containing protein</fullName>
    </recommendedName>
</protein>
<dbReference type="SUPFAM" id="SSF50969">
    <property type="entry name" value="YVTN repeat-like/Quinoprotein amine dehydrogenase"/>
    <property type="match status" value="1"/>
</dbReference>
<gene>
    <name evidence="2" type="ORF">ECRASSUSDP1_LOCUS4791</name>
</gene>
<dbReference type="Pfam" id="PF12937">
    <property type="entry name" value="F-box-like"/>
    <property type="match status" value="1"/>
</dbReference>
<name>A0AAD1U8R6_EUPCR</name>
<comment type="caution">
    <text evidence="2">The sequence shown here is derived from an EMBL/GenBank/DDBJ whole genome shotgun (WGS) entry which is preliminary data.</text>
</comment>
<keyword evidence="3" id="KW-1185">Reference proteome</keyword>